<evidence type="ECO:0000256" key="1">
    <source>
        <dbReference type="ARBA" id="ARBA00022679"/>
    </source>
</evidence>
<dbReference type="STRING" id="258515.SAMN05192585_1162"/>
<organism evidence="4 5">
    <name type="scientific">Acetanaerobacterium elongatum</name>
    <dbReference type="NCBI Taxonomy" id="258515"/>
    <lineage>
        <taxon>Bacteria</taxon>
        <taxon>Bacillati</taxon>
        <taxon>Bacillota</taxon>
        <taxon>Clostridia</taxon>
        <taxon>Eubacteriales</taxon>
        <taxon>Oscillospiraceae</taxon>
        <taxon>Acetanaerobacterium</taxon>
    </lineage>
</organism>
<reference evidence="4 5" key="1">
    <citation type="submission" date="2016-10" db="EMBL/GenBank/DDBJ databases">
        <authorList>
            <person name="de Groot N.N."/>
        </authorList>
    </citation>
    <scope>NUCLEOTIDE SEQUENCE [LARGE SCALE GENOMIC DNA]</scope>
    <source>
        <strain evidence="4 5">CGMCC 1.5012</strain>
    </source>
</reference>
<protein>
    <submittedName>
        <fullName evidence="4">Predicted N-acetyltransferase YhbS</fullName>
    </submittedName>
</protein>
<dbReference type="AlphaFoldDB" id="A0A1H0AFR6"/>
<gene>
    <name evidence="4" type="ORF">SAMN05192585_1162</name>
</gene>
<evidence type="ECO:0000259" key="3">
    <source>
        <dbReference type="PROSITE" id="PS51186"/>
    </source>
</evidence>
<keyword evidence="5" id="KW-1185">Reference proteome</keyword>
<evidence type="ECO:0000313" key="4">
    <source>
        <dbReference type="EMBL" id="SDN31843.1"/>
    </source>
</evidence>
<dbReference type="PROSITE" id="PS51186">
    <property type="entry name" value="GNAT"/>
    <property type="match status" value="1"/>
</dbReference>
<dbReference type="PANTHER" id="PTHR43877">
    <property type="entry name" value="AMINOALKYLPHOSPHONATE N-ACETYLTRANSFERASE-RELATED-RELATED"/>
    <property type="match status" value="1"/>
</dbReference>
<dbReference type="Pfam" id="PF00583">
    <property type="entry name" value="Acetyltransf_1"/>
    <property type="match status" value="1"/>
</dbReference>
<dbReference type="InterPro" id="IPR016181">
    <property type="entry name" value="Acyl_CoA_acyltransferase"/>
</dbReference>
<proteinExistence type="predicted"/>
<dbReference type="InterPro" id="IPR000182">
    <property type="entry name" value="GNAT_dom"/>
</dbReference>
<dbReference type="CDD" id="cd04301">
    <property type="entry name" value="NAT_SF"/>
    <property type="match status" value="1"/>
</dbReference>
<dbReference type="RefSeq" id="WP_092640043.1">
    <property type="nucleotide sequence ID" value="NZ_FNID01000016.1"/>
</dbReference>
<keyword evidence="1 4" id="KW-0808">Transferase</keyword>
<evidence type="ECO:0000313" key="5">
    <source>
        <dbReference type="Proteomes" id="UP000199182"/>
    </source>
</evidence>
<dbReference type="Proteomes" id="UP000199182">
    <property type="component" value="Unassembled WGS sequence"/>
</dbReference>
<keyword evidence="2" id="KW-0012">Acyltransferase</keyword>
<dbReference type="PANTHER" id="PTHR43877:SF2">
    <property type="entry name" value="AMINOALKYLPHOSPHONATE N-ACETYLTRANSFERASE-RELATED"/>
    <property type="match status" value="1"/>
</dbReference>
<dbReference type="EMBL" id="FNID01000016">
    <property type="protein sequence ID" value="SDN31843.1"/>
    <property type="molecule type" value="Genomic_DNA"/>
</dbReference>
<name>A0A1H0AFR6_9FIRM</name>
<dbReference type="SUPFAM" id="SSF55729">
    <property type="entry name" value="Acyl-CoA N-acyltransferases (Nat)"/>
    <property type="match status" value="1"/>
</dbReference>
<evidence type="ECO:0000256" key="2">
    <source>
        <dbReference type="ARBA" id="ARBA00023315"/>
    </source>
</evidence>
<dbReference type="InterPro" id="IPR050832">
    <property type="entry name" value="Bact_Acetyltransf"/>
</dbReference>
<dbReference type="GO" id="GO:0016747">
    <property type="term" value="F:acyltransferase activity, transferring groups other than amino-acyl groups"/>
    <property type="evidence" value="ECO:0007669"/>
    <property type="project" value="InterPro"/>
</dbReference>
<dbReference type="OrthoDB" id="360261at2"/>
<sequence length="145" mass="16341">MQEVLIRPANPQDGMAIYKLNRDAFGYEFNPQRTCERLAEILSNVSNHIFVAERAGQVIGYLHAADYDCTYSEPLKNILAVAVEERERGNGVGRMLLQAVEAWAKESGACGVRLASGFNRQPAHQFYLACGYSHRKDQKNFVKIF</sequence>
<accession>A0A1H0AFR6</accession>
<feature type="domain" description="N-acetyltransferase" evidence="3">
    <location>
        <begin position="4"/>
        <end position="145"/>
    </location>
</feature>
<dbReference type="Gene3D" id="3.40.630.30">
    <property type="match status" value="1"/>
</dbReference>